<dbReference type="InterPro" id="IPR017901">
    <property type="entry name" value="C-CAP_CF_C-like"/>
</dbReference>
<dbReference type="InterPro" id="IPR053950">
    <property type="entry name" value="CAP_N"/>
</dbReference>
<evidence type="ECO:0008006" key="10">
    <source>
        <dbReference type="Google" id="ProtNLM"/>
    </source>
</evidence>
<dbReference type="InterPro" id="IPR036223">
    <property type="entry name" value="CAP_C_sf"/>
</dbReference>
<dbReference type="PROSITE" id="PS01089">
    <property type="entry name" value="CAP_2"/>
    <property type="match status" value="1"/>
</dbReference>
<dbReference type="PANTHER" id="PTHR10652">
    <property type="entry name" value="ADENYLYL CYCLASE-ASSOCIATED PROTEIN"/>
    <property type="match status" value="1"/>
</dbReference>
<evidence type="ECO:0000256" key="2">
    <source>
        <dbReference type="ARBA" id="ARBA00007659"/>
    </source>
</evidence>
<reference evidence="8 9" key="1">
    <citation type="submission" date="2024-03" db="EMBL/GenBank/DDBJ databases">
        <title>Adaptation during the transition from Ophiocordyceps entomopathogen to insect associate is accompanied by gene loss and intensified selection.</title>
        <authorList>
            <person name="Ward C.M."/>
            <person name="Onetto C.A."/>
            <person name="Borneman A.R."/>
        </authorList>
    </citation>
    <scope>NUCLEOTIDE SEQUENCE [LARGE SCALE GENOMIC DNA]</scope>
    <source>
        <strain evidence="8">AWRI1</strain>
        <tissue evidence="8">Single Adult Female</tissue>
    </source>
</reference>
<evidence type="ECO:0000256" key="5">
    <source>
        <dbReference type="SAM" id="MobiDB-lite"/>
    </source>
</evidence>
<feature type="domain" description="C-CAP/cofactor C-like" evidence="7">
    <location>
        <begin position="264"/>
        <end position="398"/>
    </location>
</feature>
<proteinExistence type="inferred from homology"/>
<dbReference type="InterPro" id="IPR006599">
    <property type="entry name" value="CARP_motif"/>
</dbReference>
<sequence length="420" mass="46125">MSVQAYNDIVQNQLSIFVAISNQIGGEVAQQAKLVNDAFQAQLSFINLAAQSAAPSADYQMKLLKPTSEKIEAIQSLREKNRASVYFNHLSAISESIPALGWVAVSPTPAPYVKEMNDAGQFYSNRVLKEWKEKDKKHVDWVRSWSDLLSELQKFVKQYHTTGLVWSGTKSAGVPPPPPGGMPPPPPPLIDDLNDLSVGDKSDDRSALFAAINQGENITRSLKKVTPDMQTHKNPNLRSGPAPFKTSAAATGTNYATKPVVQKPPVFQRDGKKWIIEHYKDNHGLLVEDAEMNNVVYLFSCTNCTLTVKGKINSIFIDSCRKSSIVFDTVVSSAEFVNCQSVQMQVLGNVPTISIDKTDGCQMYLNEKSLGVEIVSSKSSEMNVMVPKGNGDYSEFPIPEQYKTTVSPTGLKTFVVESKG</sequence>
<dbReference type="SUPFAM" id="SSF69340">
    <property type="entry name" value="C-terminal domain of adenylylcyclase associated protein"/>
    <property type="match status" value="1"/>
</dbReference>
<dbReference type="InterPro" id="IPR003124">
    <property type="entry name" value="WH2_dom"/>
</dbReference>
<dbReference type="InterPro" id="IPR016098">
    <property type="entry name" value="CAP/MinC_C"/>
</dbReference>
<dbReference type="InterPro" id="IPR028417">
    <property type="entry name" value="CAP_CS_C"/>
</dbReference>
<evidence type="ECO:0000256" key="4">
    <source>
        <dbReference type="ARBA" id="ARBA00023136"/>
    </source>
</evidence>
<keyword evidence="4" id="KW-0472">Membrane</keyword>
<evidence type="ECO:0000313" key="8">
    <source>
        <dbReference type="EMBL" id="KAK7602234.1"/>
    </source>
</evidence>
<protein>
    <recommendedName>
        <fullName evidence="10">Adenylyl cyclase-associated protein</fullName>
    </recommendedName>
</protein>
<dbReference type="InterPro" id="IPR001837">
    <property type="entry name" value="Adenylate_cyclase-assoc_CAP"/>
</dbReference>
<feature type="compositionally biased region" description="Pro residues" evidence="5">
    <location>
        <begin position="174"/>
        <end position="188"/>
    </location>
</feature>
<dbReference type="PROSITE" id="PS51082">
    <property type="entry name" value="WH2"/>
    <property type="match status" value="1"/>
</dbReference>
<dbReference type="InterPro" id="IPR013912">
    <property type="entry name" value="Adenylate_cyclase-assoc_CAP_C"/>
</dbReference>
<feature type="domain" description="WH2" evidence="6">
    <location>
        <begin position="204"/>
        <end position="225"/>
    </location>
</feature>
<gene>
    <name evidence="8" type="ORF">V9T40_009675</name>
</gene>
<organism evidence="8 9">
    <name type="scientific">Parthenolecanium corni</name>
    <dbReference type="NCBI Taxonomy" id="536013"/>
    <lineage>
        <taxon>Eukaryota</taxon>
        <taxon>Metazoa</taxon>
        <taxon>Ecdysozoa</taxon>
        <taxon>Arthropoda</taxon>
        <taxon>Hexapoda</taxon>
        <taxon>Insecta</taxon>
        <taxon>Pterygota</taxon>
        <taxon>Neoptera</taxon>
        <taxon>Paraneoptera</taxon>
        <taxon>Hemiptera</taxon>
        <taxon>Sternorrhyncha</taxon>
        <taxon>Coccoidea</taxon>
        <taxon>Coccidae</taxon>
        <taxon>Parthenolecanium</taxon>
    </lineage>
</organism>
<comment type="subcellular location">
    <subcellularLocation>
        <location evidence="1">Cell membrane</location>
        <topology evidence="1">Peripheral membrane protein</topology>
    </subcellularLocation>
</comment>
<dbReference type="FunFam" id="2.160.20.70:FF:000001">
    <property type="entry name" value="Adenylyl cyclase-associated protein"/>
    <property type="match status" value="1"/>
</dbReference>
<dbReference type="SMART" id="SM00673">
    <property type="entry name" value="CARP"/>
    <property type="match status" value="2"/>
</dbReference>
<dbReference type="GO" id="GO:0003779">
    <property type="term" value="F:actin binding"/>
    <property type="evidence" value="ECO:0007669"/>
    <property type="project" value="InterPro"/>
</dbReference>
<dbReference type="Gene3D" id="1.25.40.330">
    <property type="entry name" value="Adenylate cyclase-associated CAP, N-terminal domain"/>
    <property type="match status" value="1"/>
</dbReference>
<dbReference type="Pfam" id="PF08603">
    <property type="entry name" value="CAP_C"/>
    <property type="match status" value="1"/>
</dbReference>
<evidence type="ECO:0000256" key="3">
    <source>
        <dbReference type="ARBA" id="ARBA00022475"/>
    </source>
</evidence>
<name>A0AAN9TZP8_9HEMI</name>
<dbReference type="Pfam" id="PF21938">
    <property type="entry name" value="CAP_N"/>
    <property type="match status" value="1"/>
</dbReference>
<dbReference type="Gene3D" id="2.160.20.70">
    <property type="match status" value="1"/>
</dbReference>
<keyword evidence="3" id="KW-1003">Cell membrane</keyword>
<dbReference type="FunFam" id="1.25.40.330:FF:000001">
    <property type="entry name" value="Adenylyl cyclase-associated protein"/>
    <property type="match status" value="1"/>
</dbReference>
<dbReference type="SUPFAM" id="SSF101278">
    <property type="entry name" value="N-terminal domain of adenylylcyclase associated protein, CAP"/>
    <property type="match status" value="1"/>
</dbReference>
<keyword evidence="9" id="KW-1185">Reference proteome</keyword>
<comment type="caution">
    <text evidence="8">The sequence shown here is derived from an EMBL/GenBank/DDBJ whole genome shotgun (WGS) entry which is preliminary data.</text>
</comment>
<dbReference type="GO" id="GO:0007015">
    <property type="term" value="P:actin filament organization"/>
    <property type="evidence" value="ECO:0007669"/>
    <property type="project" value="TreeGrafter"/>
</dbReference>
<evidence type="ECO:0000313" key="9">
    <source>
        <dbReference type="Proteomes" id="UP001367676"/>
    </source>
</evidence>
<evidence type="ECO:0000259" key="6">
    <source>
        <dbReference type="PROSITE" id="PS51082"/>
    </source>
</evidence>
<feature type="region of interest" description="Disordered" evidence="5">
    <location>
        <begin position="169"/>
        <end position="188"/>
    </location>
</feature>
<dbReference type="GO" id="GO:0005737">
    <property type="term" value="C:cytoplasm"/>
    <property type="evidence" value="ECO:0007669"/>
    <property type="project" value="TreeGrafter"/>
</dbReference>
<dbReference type="EMBL" id="JBBCAQ010000010">
    <property type="protein sequence ID" value="KAK7602234.1"/>
    <property type="molecule type" value="Genomic_DNA"/>
</dbReference>
<dbReference type="GO" id="GO:0000902">
    <property type="term" value="P:cell morphogenesis"/>
    <property type="evidence" value="ECO:0007669"/>
    <property type="project" value="TreeGrafter"/>
</dbReference>
<comment type="similarity">
    <text evidence="2">Belongs to the CAP family.</text>
</comment>
<dbReference type="GO" id="GO:0008179">
    <property type="term" value="F:adenylate cyclase binding"/>
    <property type="evidence" value="ECO:0007669"/>
    <property type="project" value="TreeGrafter"/>
</dbReference>
<dbReference type="PANTHER" id="PTHR10652:SF0">
    <property type="entry name" value="ADENYLYL CYCLASE-ASSOCIATED PROTEIN"/>
    <property type="match status" value="1"/>
</dbReference>
<dbReference type="Proteomes" id="UP001367676">
    <property type="component" value="Unassembled WGS sequence"/>
</dbReference>
<accession>A0AAN9TZP8</accession>
<dbReference type="AlphaFoldDB" id="A0AAN9TZP8"/>
<dbReference type="InterPro" id="IPR036222">
    <property type="entry name" value="CAP_N_sf"/>
</dbReference>
<dbReference type="PROSITE" id="PS51329">
    <property type="entry name" value="C_CAP_COFACTOR_C"/>
    <property type="match status" value="1"/>
</dbReference>
<evidence type="ECO:0000259" key="7">
    <source>
        <dbReference type="PROSITE" id="PS51329"/>
    </source>
</evidence>
<evidence type="ECO:0000256" key="1">
    <source>
        <dbReference type="ARBA" id="ARBA00004202"/>
    </source>
</evidence>
<dbReference type="GO" id="GO:0005886">
    <property type="term" value="C:plasma membrane"/>
    <property type="evidence" value="ECO:0007669"/>
    <property type="project" value="UniProtKB-SubCell"/>
</dbReference>
<dbReference type="GO" id="GO:0019933">
    <property type="term" value="P:cAMP-mediated signaling"/>
    <property type="evidence" value="ECO:0007669"/>
    <property type="project" value="TreeGrafter"/>
</dbReference>